<dbReference type="Proteomes" id="UP000559256">
    <property type="component" value="Unassembled WGS sequence"/>
</dbReference>
<feature type="domain" description="HMG box" evidence="5">
    <location>
        <begin position="104"/>
        <end position="173"/>
    </location>
</feature>
<dbReference type="PANTHER" id="PTHR45789">
    <property type="entry name" value="FI18025P1"/>
    <property type="match status" value="1"/>
</dbReference>
<reference evidence="6 7" key="1">
    <citation type="journal article" date="2020" name="ISME J.">
        <title>Uncovering the hidden diversity of litter-decomposition mechanisms in mushroom-forming fungi.</title>
        <authorList>
            <person name="Floudas D."/>
            <person name="Bentzer J."/>
            <person name="Ahren D."/>
            <person name="Johansson T."/>
            <person name="Persson P."/>
            <person name="Tunlid A."/>
        </authorList>
    </citation>
    <scope>NUCLEOTIDE SEQUENCE [LARGE SCALE GENOMIC DNA]</scope>
    <source>
        <strain evidence="6 7">CBS 291.85</strain>
    </source>
</reference>
<feature type="region of interest" description="Disordered" evidence="4">
    <location>
        <begin position="605"/>
        <end position="670"/>
    </location>
</feature>
<feature type="compositionally biased region" description="Low complexity" evidence="4">
    <location>
        <begin position="650"/>
        <end position="664"/>
    </location>
</feature>
<evidence type="ECO:0000256" key="1">
    <source>
        <dbReference type="ARBA" id="ARBA00023125"/>
    </source>
</evidence>
<dbReference type="OrthoDB" id="6247875at2759"/>
<dbReference type="SMART" id="SM00398">
    <property type="entry name" value="HMG"/>
    <property type="match status" value="1"/>
</dbReference>
<feature type="region of interest" description="Disordered" evidence="4">
    <location>
        <begin position="1"/>
        <end position="31"/>
    </location>
</feature>
<dbReference type="Gene3D" id="1.10.30.10">
    <property type="entry name" value="High mobility group box domain"/>
    <property type="match status" value="1"/>
</dbReference>
<protein>
    <recommendedName>
        <fullName evidence="5">HMG box domain-containing protein</fullName>
    </recommendedName>
</protein>
<feature type="region of interest" description="Disordered" evidence="4">
    <location>
        <begin position="335"/>
        <end position="354"/>
    </location>
</feature>
<feature type="compositionally biased region" description="Low complexity" evidence="4">
    <location>
        <begin position="460"/>
        <end position="478"/>
    </location>
</feature>
<gene>
    <name evidence="6" type="ORF">D9758_003377</name>
</gene>
<dbReference type="PROSITE" id="PS50118">
    <property type="entry name" value="HMG_BOX_2"/>
    <property type="match status" value="1"/>
</dbReference>
<evidence type="ECO:0000256" key="4">
    <source>
        <dbReference type="SAM" id="MobiDB-lite"/>
    </source>
</evidence>
<proteinExistence type="predicted"/>
<dbReference type="SUPFAM" id="SSF47095">
    <property type="entry name" value="HMG-box"/>
    <property type="match status" value="1"/>
</dbReference>
<dbReference type="InterPro" id="IPR036910">
    <property type="entry name" value="HMG_box_dom_sf"/>
</dbReference>
<dbReference type="InterPro" id="IPR051356">
    <property type="entry name" value="SOX/SOX-like_TF"/>
</dbReference>
<evidence type="ECO:0000313" key="7">
    <source>
        <dbReference type="Proteomes" id="UP000559256"/>
    </source>
</evidence>
<feature type="compositionally biased region" description="Acidic residues" evidence="4">
    <location>
        <begin position="189"/>
        <end position="211"/>
    </location>
</feature>
<organism evidence="6 7">
    <name type="scientific">Tetrapyrgos nigripes</name>
    <dbReference type="NCBI Taxonomy" id="182062"/>
    <lineage>
        <taxon>Eukaryota</taxon>
        <taxon>Fungi</taxon>
        <taxon>Dikarya</taxon>
        <taxon>Basidiomycota</taxon>
        <taxon>Agaricomycotina</taxon>
        <taxon>Agaricomycetes</taxon>
        <taxon>Agaricomycetidae</taxon>
        <taxon>Agaricales</taxon>
        <taxon>Marasmiineae</taxon>
        <taxon>Marasmiaceae</taxon>
        <taxon>Tetrapyrgos</taxon>
    </lineage>
</organism>
<dbReference type="InterPro" id="IPR009071">
    <property type="entry name" value="HMG_box_dom"/>
</dbReference>
<dbReference type="EMBL" id="JAACJM010000007">
    <property type="protein sequence ID" value="KAF5371632.1"/>
    <property type="molecule type" value="Genomic_DNA"/>
</dbReference>
<dbReference type="Pfam" id="PF00505">
    <property type="entry name" value="HMG_box"/>
    <property type="match status" value="1"/>
</dbReference>
<feature type="DNA-binding region" description="HMG box" evidence="3">
    <location>
        <begin position="104"/>
        <end position="173"/>
    </location>
</feature>
<keyword evidence="2 3" id="KW-0539">Nucleus</keyword>
<feature type="region of interest" description="Disordered" evidence="4">
    <location>
        <begin position="440"/>
        <end position="491"/>
    </location>
</feature>
<feature type="region of interest" description="Disordered" evidence="4">
    <location>
        <begin position="185"/>
        <end position="254"/>
    </location>
</feature>
<accession>A0A8H5LW05</accession>
<dbReference type="AlphaFoldDB" id="A0A8H5LW05"/>
<feature type="compositionally biased region" description="Polar residues" evidence="4">
    <location>
        <begin position="224"/>
        <end position="241"/>
    </location>
</feature>
<dbReference type="GO" id="GO:0005634">
    <property type="term" value="C:nucleus"/>
    <property type="evidence" value="ECO:0007669"/>
    <property type="project" value="UniProtKB-UniRule"/>
</dbReference>
<evidence type="ECO:0000256" key="2">
    <source>
        <dbReference type="ARBA" id="ARBA00023242"/>
    </source>
</evidence>
<dbReference type="GO" id="GO:0000981">
    <property type="term" value="F:DNA-binding transcription factor activity, RNA polymerase II-specific"/>
    <property type="evidence" value="ECO:0007669"/>
    <property type="project" value="TreeGrafter"/>
</dbReference>
<feature type="compositionally biased region" description="Basic residues" evidence="4">
    <location>
        <begin position="87"/>
        <end position="98"/>
    </location>
</feature>
<keyword evidence="7" id="KW-1185">Reference proteome</keyword>
<dbReference type="GO" id="GO:0000978">
    <property type="term" value="F:RNA polymerase II cis-regulatory region sequence-specific DNA binding"/>
    <property type="evidence" value="ECO:0007669"/>
    <property type="project" value="TreeGrafter"/>
</dbReference>
<feature type="region of interest" description="Disordered" evidence="4">
    <location>
        <begin position="74"/>
        <end position="106"/>
    </location>
</feature>
<keyword evidence="1 3" id="KW-0238">DNA-binding</keyword>
<comment type="caution">
    <text evidence="6">The sequence shown here is derived from an EMBL/GenBank/DDBJ whole genome shotgun (WGS) entry which is preliminary data.</text>
</comment>
<sequence length="894" mass="98322">MVSTSTTHLQARRRSSFARRSSLGKVSRNKYNTVPTPARLTFYPNITPNTYESQEEEDLELELTGSEFTPLFPAVLVPTPNSSSAAPKRKRQPPGKKKKGDDYIPRPPNAFMLFRANFVKQRHVPGTVESNHGSLSKIIGSCWRSLPSREKAQWDALAKQKKREHQQMYPNYKFCPIHTKKKKLKQAEEEANADAVEEPVDEDFDDEDGEYVESSSSLKRKAPSPSTIKGKSKPFASNTHAFTLDNAPPSTYPPTSRRFAFTTLREERQDFIIQCLVQGIKKKPADFVPSQGQGSEPQWLEDHVQRWDSEKRYAAVRQEAEREEKETREAFALKKQTPEVPTQPTPEQRSLIGHRRSSSVPIPGAFLHQGYVNDYGFPAQQQNSYAAGYYAQPHVPGFGWDYPQFQGNDDQLVGSIAYAAEGYTAYTPPYTESNWGTNYSALPSSSSSSDESIRLPQLPSPITSSFPTSISASDSNAPSPAPSPLTPSDTGMGMALDTIMSARPSLSQYFNYAGHRNSASGRNLLQYGRRASSAQPCLISQYNSGAFQEVGGFDPSVWVQQPPAHIEQGIIPQQEVEEREFNPSALGLGWNPNFSFSASSKPATPPLLCPSPLDTNTSMQRSHTHVESPVTPQQEMEEREFNPSALQGWNPNFSFSTSNSTSSKPPTPPILGPSPFETNASVMGYQPHLNLDTSCAIRVPVHPLESIDPFGPSPITAVSPASDISPIAVANNRYMESEVQMYAPQPITPSRVQDFEEGVEGTSMDAMDMGVGSSSVAVEPALPHIAAPGFTAEYAPDKFLHPSTDVPATDAPRVDNAKVFTELWKNLASSQSFCMGTLGLPMQRDSVALGGAAEVAALQQQHQVVHDDDEEEEDGEFEKALRREHSELLAVGGC</sequence>
<dbReference type="CDD" id="cd01389">
    <property type="entry name" value="HMG-box_ROX1-like"/>
    <property type="match status" value="1"/>
</dbReference>
<dbReference type="PANTHER" id="PTHR45789:SF2">
    <property type="entry name" value="FI18025P1"/>
    <property type="match status" value="1"/>
</dbReference>
<name>A0A8H5LW05_9AGAR</name>
<evidence type="ECO:0000259" key="5">
    <source>
        <dbReference type="PROSITE" id="PS50118"/>
    </source>
</evidence>
<evidence type="ECO:0000313" key="6">
    <source>
        <dbReference type="EMBL" id="KAF5371632.1"/>
    </source>
</evidence>
<feature type="compositionally biased region" description="Low complexity" evidence="4">
    <location>
        <begin position="338"/>
        <end position="348"/>
    </location>
</feature>
<evidence type="ECO:0000256" key="3">
    <source>
        <dbReference type="PROSITE-ProRule" id="PRU00267"/>
    </source>
</evidence>